<dbReference type="InterPro" id="IPR050208">
    <property type="entry name" value="MHC_class-I_related"/>
</dbReference>
<keyword evidence="3" id="KW-0812">Transmembrane</keyword>
<dbReference type="Gene3D" id="3.30.500.10">
    <property type="entry name" value="MHC class I-like antigen recognition-like"/>
    <property type="match status" value="1"/>
</dbReference>
<dbReference type="AlphaFoldDB" id="A0A7K4SGI3"/>
<comment type="similarity">
    <text evidence="10">Belongs to the MHC class I family.</text>
</comment>
<feature type="non-terminal residue" evidence="12">
    <location>
        <position position="1"/>
    </location>
</feature>
<dbReference type="InterPro" id="IPR001039">
    <property type="entry name" value="MHC_I_a_a1/a2"/>
</dbReference>
<name>A0A7K4SGI3_COLPI</name>
<dbReference type="InterPro" id="IPR037055">
    <property type="entry name" value="MHC_I-like_Ag-recog_sf"/>
</dbReference>
<gene>
    <name evidence="12" type="primary">Ha1f_1</name>
    <name evidence="12" type="ORF">COLPIC_R12882</name>
</gene>
<dbReference type="EMBL" id="VYZG01009862">
    <property type="protein sequence ID" value="NWQ84931.1"/>
    <property type="molecule type" value="Genomic_DNA"/>
</dbReference>
<dbReference type="InterPro" id="IPR011162">
    <property type="entry name" value="MHC_I/II-like_Ag-recog"/>
</dbReference>
<sequence length="124" mass="14058">TSPVPGRVSGFHTLQRMIGCDLLEDGSTRGYWQDAYDGRDYIAFDMDTMTFTAADAGAENTKRKWERDGAVAEEWKHYLESTCVEWLRKYVSYGRAVLERKEAPTVRVAGTEAHGVLSLRCRAF</sequence>
<keyword evidence="5" id="KW-0391">Immunity</keyword>
<dbReference type="GO" id="GO:0005615">
    <property type="term" value="C:extracellular space"/>
    <property type="evidence" value="ECO:0007669"/>
    <property type="project" value="TreeGrafter"/>
</dbReference>
<keyword evidence="6" id="KW-1133">Transmembrane helix</keyword>
<dbReference type="GO" id="GO:0006955">
    <property type="term" value="P:immune response"/>
    <property type="evidence" value="ECO:0007669"/>
    <property type="project" value="TreeGrafter"/>
</dbReference>
<dbReference type="GO" id="GO:0009897">
    <property type="term" value="C:external side of plasma membrane"/>
    <property type="evidence" value="ECO:0007669"/>
    <property type="project" value="TreeGrafter"/>
</dbReference>
<feature type="domain" description="MHC class I-like antigen recognition-like" evidence="11">
    <location>
        <begin position="10"/>
        <end position="98"/>
    </location>
</feature>
<keyword evidence="9" id="KW-0325">Glycoprotein</keyword>
<protein>
    <submittedName>
        <fullName evidence="12">HA1F protein</fullName>
    </submittedName>
</protein>
<comment type="caution">
    <text evidence="12">The sequence shown here is derived from an EMBL/GenBank/DDBJ whole genome shotgun (WGS) entry which is preliminary data.</text>
</comment>
<dbReference type="PANTHER" id="PTHR16675:SF242">
    <property type="entry name" value="MAJOR HISTOCOMPATIBILITY COMPLEX CLASS I-RELATED GENE PROTEIN"/>
    <property type="match status" value="1"/>
</dbReference>
<evidence type="ECO:0000256" key="1">
    <source>
        <dbReference type="ARBA" id="ARBA00004479"/>
    </source>
</evidence>
<dbReference type="Proteomes" id="UP000530263">
    <property type="component" value="Unassembled WGS sequence"/>
</dbReference>
<evidence type="ECO:0000256" key="2">
    <source>
        <dbReference type="ARBA" id="ARBA00022451"/>
    </source>
</evidence>
<proteinExistence type="inferred from homology"/>
<dbReference type="FunFam" id="3.30.500.10:FF:000001">
    <property type="entry name" value="H-2 class I histocompatibility antigen, alpha chain"/>
    <property type="match status" value="1"/>
</dbReference>
<evidence type="ECO:0000256" key="7">
    <source>
        <dbReference type="ARBA" id="ARBA00023136"/>
    </source>
</evidence>
<evidence type="ECO:0000259" key="11">
    <source>
        <dbReference type="Pfam" id="PF00129"/>
    </source>
</evidence>
<keyword evidence="8" id="KW-1015">Disulfide bond</keyword>
<comment type="subcellular location">
    <subcellularLocation>
        <location evidence="1">Membrane</location>
        <topology evidence="1">Single-pass type I membrane protein</topology>
    </subcellularLocation>
</comment>
<evidence type="ECO:0000256" key="4">
    <source>
        <dbReference type="ARBA" id="ARBA00022729"/>
    </source>
</evidence>
<dbReference type="InterPro" id="IPR011161">
    <property type="entry name" value="MHC_I-like_Ag-recog"/>
</dbReference>
<feature type="non-terminal residue" evidence="12">
    <location>
        <position position="124"/>
    </location>
</feature>
<dbReference type="SUPFAM" id="SSF54452">
    <property type="entry name" value="MHC antigen-recognition domain"/>
    <property type="match status" value="1"/>
</dbReference>
<dbReference type="PANTHER" id="PTHR16675">
    <property type="entry name" value="MHC CLASS I-RELATED"/>
    <property type="match status" value="1"/>
</dbReference>
<evidence type="ECO:0000256" key="9">
    <source>
        <dbReference type="ARBA" id="ARBA00023180"/>
    </source>
</evidence>
<evidence type="ECO:0000256" key="10">
    <source>
        <dbReference type="RuleBase" id="RU004439"/>
    </source>
</evidence>
<dbReference type="PRINTS" id="PR01638">
    <property type="entry name" value="MHCCLASSI"/>
</dbReference>
<keyword evidence="7" id="KW-0472">Membrane</keyword>
<evidence type="ECO:0000256" key="8">
    <source>
        <dbReference type="ARBA" id="ARBA00023157"/>
    </source>
</evidence>
<keyword evidence="4" id="KW-0732">Signal</keyword>
<evidence type="ECO:0000256" key="5">
    <source>
        <dbReference type="ARBA" id="ARBA00022859"/>
    </source>
</evidence>
<evidence type="ECO:0000256" key="3">
    <source>
        <dbReference type="ARBA" id="ARBA00022692"/>
    </source>
</evidence>
<evidence type="ECO:0000313" key="12">
    <source>
        <dbReference type="EMBL" id="NWQ84931.1"/>
    </source>
</evidence>
<keyword evidence="2" id="KW-0490">MHC I</keyword>
<dbReference type="GO" id="GO:0042612">
    <property type="term" value="C:MHC class I protein complex"/>
    <property type="evidence" value="ECO:0007669"/>
    <property type="project" value="UniProtKB-KW"/>
</dbReference>
<keyword evidence="13" id="KW-1185">Reference proteome</keyword>
<accession>A0A7K4SGI3</accession>
<evidence type="ECO:0000256" key="6">
    <source>
        <dbReference type="ARBA" id="ARBA00022989"/>
    </source>
</evidence>
<dbReference type="Pfam" id="PF00129">
    <property type="entry name" value="MHC_I"/>
    <property type="match status" value="1"/>
</dbReference>
<reference evidence="12 13" key="1">
    <citation type="submission" date="2019-09" db="EMBL/GenBank/DDBJ databases">
        <title>Bird 10,000 Genomes (B10K) Project - Family phase.</title>
        <authorList>
            <person name="Zhang G."/>
        </authorList>
    </citation>
    <scope>NUCLEOTIDE SEQUENCE [LARGE SCALE GENOMIC DNA]</scope>
    <source>
        <strain evidence="12">B10K-DU-021-26</strain>
        <tissue evidence="12">Mixed tissue sample</tissue>
    </source>
</reference>
<evidence type="ECO:0000313" key="13">
    <source>
        <dbReference type="Proteomes" id="UP000530263"/>
    </source>
</evidence>
<dbReference type="GO" id="GO:0002474">
    <property type="term" value="P:antigen processing and presentation of peptide antigen via MHC class I"/>
    <property type="evidence" value="ECO:0007669"/>
    <property type="project" value="UniProtKB-KW"/>
</dbReference>
<dbReference type="OrthoDB" id="8936120at2759"/>
<organism evidence="12 13">
    <name type="scientific">Columbina picui</name>
    <name type="common">Picui ground-dove</name>
    <dbReference type="NCBI Taxonomy" id="115618"/>
    <lineage>
        <taxon>Eukaryota</taxon>
        <taxon>Metazoa</taxon>
        <taxon>Chordata</taxon>
        <taxon>Craniata</taxon>
        <taxon>Vertebrata</taxon>
        <taxon>Euteleostomi</taxon>
        <taxon>Archelosauria</taxon>
        <taxon>Archosauria</taxon>
        <taxon>Dinosauria</taxon>
        <taxon>Saurischia</taxon>
        <taxon>Theropoda</taxon>
        <taxon>Coelurosauria</taxon>
        <taxon>Aves</taxon>
        <taxon>Neognathae</taxon>
        <taxon>Neoaves</taxon>
        <taxon>Columbimorphae</taxon>
        <taxon>Columbiformes</taxon>
        <taxon>Columbidae</taxon>
        <taxon>Columbina</taxon>
    </lineage>
</organism>